<name>A0A0A9G5U2_ARUDO</name>
<dbReference type="EMBL" id="GBRH01181878">
    <property type="protein sequence ID" value="JAE16018.1"/>
    <property type="molecule type" value="Transcribed_RNA"/>
</dbReference>
<evidence type="ECO:0000313" key="1">
    <source>
        <dbReference type="EMBL" id="JAE16018.1"/>
    </source>
</evidence>
<dbReference type="AlphaFoldDB" id="A0A0A9G5U2"/>
<organism evidence="1">
    <name type="scientific">Arundo donax</name>
    <name type="common">Giant reed</name>
    <name type="synonym">Donax arundinaceus</name>
    <dbReference type="NCBI Taxonomy" id="35708"/>
    <lineage>
        <taxon>Eukaryota</taxon>
        <taxon>Viridiplantae</taxon>
        <taxon>Streptophyta</taxon>
        <taxon>Embryophyta</taxon>
        <taxon>Tracheophyta</taxon>
        <taxon>Spermatophyta</taxon>
        <taxon>Magnoliopsida</taxon>
        <taxon>Liliopsida</taxon>
        <taxon>Poales</taxon>
        <taxon>Poaceae</taxon>
        <taxon>PACMAD clade</taxon>
        <taxon>Arundinoideae</taxon>
        <taxon>Arundineae</taxon>
        <taxon>Arundo</taxon>
    </lineage>
</organism>
<reference evidence="1" key="1">
    <citation type="submission" date="2014-09" db="EMBL/GenBank/DDBJ databases">
        <authorList>
            <person name="Magalhaes I.L.F."/>
            <person name="Oliveira U."/>
            <person name="Santos F.R."/>
            <person name="Vidigal T.H.D.A."/>
            <person name="Brescovit A.D."/>
            <person name="Santos A.J."/>
        </authorList>
    </citation>
    <scope>NUCLEOTIDE SEQUENCE</scope>
    <source>
        <tissue evidence="1">Shoot tissue taken approximately 20 cm above the soil surface</tissue>
    </source>
</reference>
<sequence>MQSALMEENLGCIGLALLSDSEKSCNFSKITVTKTTLGLTTIHTSIFDFIHEDGEPKTAIILCSGTESRPT</sequence>
<proteinExistence type="predicted"/>
<reference evidence="1" key="2">
    <citation type="journal article" date="2015" name="Data Brief">
        <title>Shoot transcriptome of the giant reed, Arundo donax.</title>
        <authorList>
            <person name="Barrero R.A."/>
            <person name="Guerrero F.D."/>
            <person name="Moolhuijzen P."/>
            <person name="Goolsby J.A."/>
            <person name="Tidwell J."/>
            <person name="Bellgard S.E."/>
            <person name="Bellgard M.I."/>
        </authorList>
    </citation>
    <scope>NUCLEOTIDE SEQUENCE</scope>
    <source>
        <tissue evidence="1">Shoot tissue taken approximately 20 cm above the soil surface</tissue>
    </source>
</reference>
<accession>A0A0A9G5U2</accession>
<protein>
    <submittedName>
        <fullName evidence="1">Uncharacterized protein</fullName>
    </submittedName>
</protein>